<keyword evidence="2" id="KW-1185">Reference proteome</keyword>
<sequence length="727" mass="82365">MSVHSYGRSLQLAVSRHPQSYHFRTISSSTSKPQAPNPKVVHSFFPQSSSRVSAYREDHPNKTKLQAEKLPDNNYISEEDRRFLWAVKSGNLKSDVRKRIYSAESIIKPNSYDILAVFSRKHSLQRAYEDIINIPAPPTTRSHRASLAEETPAPTETVVKEEVEQRDLVKAENHHLLFTSIDKNLVQGPKDWPATYYLAACAAAYGTLDDRVRTASISYLVTKFILGGKQDDILRLYTEIQNSWLPVHQRELDALEYFKALFKSLVIKPTSSGVDVTRILDAFSTASSKFTLRDNRGFREEIAPHLLLFLSRNLPLRDSIPAISAQLKNVTSPRNGTYLIPLLFKHLNSALIHSQNLQTGEFTSKQLVAFYIAQSDILQLISQIPRTAAVGIELAKVILSQAVTWEEILEAKRLILDSHNPSHIVHLQTSLFKAIQRVSYAVEPGSMRAKSIVEFMTNIYHLVNYRGEPTDKGISIGIGAAVYARLGYYTAIKRLLNRVESDPRDIYFQTRHVHEMIRGLASSMVRKEERMILNIKGRVADIAMRVWRIHIQRTPVNEIPQALHRDLVSLLQRCNSAVGIREVWDGVISTLPLEKIKLRTFEAFIEGFWRTGDAKSARGILDVVRSSGKVKVSASMLRPFLISPKEGVLGYVVKAGIDHDVEWGSLARFHALRLSERMDEEGLSVSDRDVEVWAEAIQGCADEVVWTRQGRIWERTMDKAEKALEEE</sequence>
<protein>
    <submittedName>
        <fullName evidence="1">Uncharacterized protein</fullName>
    </submittedName>
</protein>
<accession>A0AAV9XRP4</accession>
<organism evidence="1 2">
    <name type="scientific">Orbilia ellipsospora</name>
    <dbReference type="NCBI Taxonomy" id="2528407"/>
    <lineage>
        <taxon>Eukaryota</taxon>
        <taxon>Fungi</taxon>
        <taxon>Dikarya</taxon>
        <taxon>Ascomycota</taxon>
        <taxon>Pezizomycotina</taxon>
        <taxon>Orbiliomycetes</taxon>
        <taxon>Orbiliales</taxon>
        <taxon>Orbiliaceae</taxon>
        <taxon>Orbilia</taxon>
    </lineage>
</organism>
<evidence type="ECO:0000313" key="1">
    <source>
        <dbReference type="EMBL" id="KAK6543884.1"/>
    </source>
</evidence>
<comment type="caution">
    <text evidence="1">The sequence shown here is derived from an EMBL/GenBank/DDBJ whole genome shotgun (WGS) entry which is preliminary data.</text>
</comment>
<dbReference type="EMBL" id="JAVHJO010000001">
    <property type="protein sequence ID" value="KAK6543884.1"/>
    <property type="molecule type" value="Genomic_DNA"/>
</dbReference>
<evidence type="ECO:0000313" key="2">
    <source>
        <dbReference type="Proteomes" id="UP001365542"/>
    </source>
</evidence>
<reference evidence="1 2" key="1">
    <citation type="submission" date="2019-10" db="EMBL/GenBank/DDBJ databases">
        <authorList>
            <person name="Palmer J.M."/>
        </authorList>
    </citation>
    <scope>NUCLEOTIDE SEQUENCE [LARGE SCALE GENOMIC DNA]</scope>
    <source>
        <strain evidence="1 2">TWF694</strain>
    </source>
</reference>
<gene>
    <name evidence="1" type="ORF">TWF694_000606</name>
</gene>
<name>A0AAV9XRP4_9PEZI</name>
<dbReference type="Proteomes" id="UP001365542">
    <property type="component" value="Unassembled WGS sequence"/>
</dbReference>
<dbReference type="AlphaFoldDB" id="A0AAV9XRP4"/>
<proteinExistence type="predicted"/>